<name>A0ACD5WQ00_AVESA</name>
<reference evidence="1" key="1">
    <citation type="submission" date="2021-05" db="EMBL/GenBank/DDBJ databases">
        <authorList>
            <person name="Scholz U."/>
            <person name="Mascher M."/>
            <person name="Fiebig A."/>
        </authorList>
    </citation>
    <scope>NUCLEOTIDE SEQUENCE [LARGE SCALE GENOMIC DNA]</scope>
</reference>
<keyword evidence="2" id="KW-1185">Reference proteome</keyword>
<organism evidence="1 2">
    <name type="scientific">Avena sativa</name>
    <name type="common">Oat</name>
    <dbReference type="NCBI Taxonomy" id="4498"/>
    <lineage>
        <taxon>Eukaryota</taxon>
        <taxon>Viridiplantae</taxon>
        <taxon>Streptophyta</taxon>
        <taxon>Embryophyta</taxon>
        <taxon>Tracheophyta</taxon>
        <taxon>Spermatophyta</taxon>
        <taxon>Magnoliopsida</taxon>
        <taxon>Liliopsida</taxon>
        <taxon>Poales</taxon>
        <taxon>Poaceae</taxon>
        <taxon>BOP clade</taxon>
        <taxon>Pooideae</taxon>
        <taxon>Poodae</taxon>
        <taxon>Poeae</taxon>
        <taxon>Poeae Chloroplast Group 1 (Aveneae type)</taxon>
        <taxon>Aveninae</taxon>
        <taxon>Avena</taxon>
    </lineage>
</organism>
<protein>
    <submittedName>
        <fullName evidence="1">Uncharacterized protein</fullName>
    </submittedName>
</protein>
<dbReference type="EnsemblPlants" id="AVESA.00010b.r2.4CG1263840.1">
    <property type="protein sequence ID" value="AVESA.00010b.r2.4CG1263840.1.CDS.1"/>
    <property type="gene ID" value="AVESA.00010b.r2.4CG1263840"/>
</dbReference>
<reference evidence="1" key="2">
    <citation type="submission" date="2025-09" db="UniProtKB">
        <authorList>
            <consortium name="EnsemblPlants"/>
        </authorList>
    </citation>
    <scope>IDENTIFICATION</scope>
</reference>
<dbReference type="Proteomes" id="UP001732700">
    <property type="component" value="Chromosome 4C"/>
</dbReference>
<evidence type="ECO:0000313" key="1">
    <source>
        <dbReference type="EnsemblPlants" id="AVESA.00010b.r2.4CG1263840.1.CDS.1"/>
    </source>
</evidence>
<evidence type="ECO:0000313" key="2">
    <source>
        <dbReference type="Proteomes" id="UP001732700"/>
    </source>
</evidence>
<sequence>MRPCTLELCGGRVACHATQLYVVTGAADTCTRNLGAVFTDGDRPRIRTHIWPVAEKIHSSYVPEEVIQNEPNAARPRPRPTMETGSTSQESQARLARRPRPSPPALPCAVQLQVAAVSAGIDAINRRRGGTVSVNRCLYSVADRLLRVRADTRPDSSSGVRSADFTVDASRGLWARVFSPLSASSSPAPPLPLPLVVYFHGGGFALFSAAQCYFDRLCRRLCRGVGAVVVSVEYRLAPEHPYPAAYDDATDTLRYIDANGGVPGLDDGVAVDLYSCFLAGESAGGNIIHHVANRWSAATSNTVRLAGLLSVQPYFGGEERTESELRLDGVAPIVNLRRSDFWWRAFLPAGASRDHPAAHVTDENAELAAEFPPSLVVVGGFDPLQDWQRRYADVLRRKGKEVRVVEFPEGIHAFYLFPQLAASAQVIEDMRAFVESNRASSSSTSESSAR</sequence>
<accession>A0ACD5WQ00</accession>
<proteinExistence type="predicted"/>